<comment type="caution">
    <text evidence="2">The sequence shown here is derived from an EMBL/GenBank/DDBJ whole genome shotgun (WGS) entry which is preliminary data.</text>
</comment>
<dbReference type="SUPFAM" id="SSF48452">
    <property type="entry name" value="TPR-like"/>
    <property type="match status" value="1"/>
</dbReference>
<dbReference type="SUPFAM" id="SSF52540">
    <property type="entry name" value="P-loop containing nucleoside triphosphate hydrolases"/>
    <property type="match status" value="1"/>
</dbReference>
<organism evidence="2 3">
    <name type="scientific">Aliiglaciecola litoralis</name>
    <dbReference type="NCBI Taxonomy" id="582857"/>
    <lineage>
        <taxon>Bacteria</taxon>
        <taxon>Pseudomonadati</taxon>
        <taxon>Pseudomonadota</taxon>
        <taxon>Gammaproteobacteria</taxon>
        <taxon>Alteromonadales</taxon>
        <taxon>Alteromonadaceae</taxon>
        <taxon>Aliiglaciecola</taxon>
    </lineage>
</organism>
<name>A0ABN1LPY9_9ALTE</name>
<dbReference type="InterPro" id="IPR011990">
    <property type="entry name" value="TPR-like_helical_dom_sf"/>
</dbReference>
<dbReference type="InterPro" id="IPR027417">
    <property type="entry name" value="P-loop_NTPase"/>
</dbReference>
<keyword evidence="3" id="KW-1185">Reference proteome</keyword>
<dbReference type="Gene3D" id="1.25.40.10">
    <property type="entry name" value="Tetratricopeptide repeat domain"/>
    <property type="match status" value="1"/>
</dbReference>
<dbReference type="SMART" id="SM00028">
    <property type="entry name" value="TPR"/>
    <property type="match status" value="3"/>
</dbReference>
<accession>A0ABN1LPY9</accession>
<sequence>MESTIRPHLEAGQLAQARQAIKDYLHTLKAPTAEILAEAAYWSCQANDFDLATSLYHRACSLAPDHATYHYNLATTLRITGDINGAKSALERHLQLAPDDAEAHWLLAQLSTQNTQGDRATIIRQLIEKNLPPKQTVHAWYALGKIYEDCGEFSKSFTAIHNGASLRRRYLKYHPDQDAAIFAQIESAFSQSWFEATKQGDTPAGNIFIVGMPRSGTTLVENLLAAHDQVAMGGELNTFSSCLMAQVNQQAQISSMGDAITQSSRCDFHALGHAYRQATADYQNNQSFLTDKLPLNFLYLGLIHKALPKARILRIERDPMDTVWSIYKHLFSHTYPFSYDLMEIAEYYLGYHKLMTHWENLLGDNLLRVDYEALIAAPTEQTKRITQFCGIEYDPNSLNFYQQSSSVTTGSAVQVRQAMHSRSIGQWQHFAKQLEPVRQRLIESGMILE</sequence>
<reference evidence="2 3" key="1">
    <citation type="journal article" date="2019" name="Int. J. Syst. Evol. Microbiol.">
        <title>The Global Catalogue of Microorganisms (GCM) 10K type strain sequencing project: providing services to taxonomists for standard genome sequencing and annotation.</title>
        <authorList>
            <consortium name="The Broad Institute Genomics Platform"/>
            <consortium name="The Broad Institute Genome Sequencing Center for Infectious Disease"/>
            <person name="Wu L."/>
            <person name="Ma J."/>
        </authorList>
    </citation>
    <scope>NUCLEOTIDE SEQUENCE [LARGE SCALE GENOMIC DNA]</scope>
    <source>
        <strain evidence="2 3">JCM 15896</strain>
    </source>
</reference>
<evidence type="ECO:0000313" key="3">
    <source>
        <dbReference type="Proteomes" id="UP001500359"/>
    </source>
</evidence>
<evidence type="ECO:0000313" key="2">
    <source>
        <dbReference type="EMBL" id="GAA0858650.1"/>
    </source>
</evidence>
<dbReference type="PANTHER" id="PTHR12788">
    <property type="entry name" value="PROTEIN-TYROSINE SULFOTRANSFERASE 2"/>
    <property type="match status" value="1"/>
</dbReference>
<dbReference type="Pfam" id="PF14559">
    <property type="entry name" value="TPR_19"/>
    <property type="match status" value="1"/>
</dbReference>
<dbReference type="RefSeq" id="WP_343861233.1">
    <property type="nucleotide sequence ID" value="NZ_BAAAFD010000009.1"/>
</dbReference>
<protein>
    <recommendedName>
        <fullName evidence="4">Tetratricopeptide repeat-containing protein</fullName>
    </recommendedName>
</protein>
<dbReference type="InterPro" id="IPR019734">
    <property type="entry name" value="TPR_rpt"/>
</dbReference>
<dbReference type="Proteomes" id="UP001500359">
    <property type="component" value="Unassembled WGS sequence"/>
</dbReference>
<keyword evidence="1" id="KW-0808">Transferase</keyword>
<dbReference type="Gene3D" id="3.40.50.300">
    <property type="entry name" value="P-loop containing nucleotide triphosphate hydrolases"/>
    <property type="match status" value="1"/>
</dbReference>
<evidence type="ECO:0008006" key="4">
    <source>
        <dbReference type="Google" id="ProtNLM"/>
    </source>
</evidence>
<gene>
    <name evidence="2" type="ORF">GCM10009114_29070</name>
</gene>
<dbReference type="PANTHER" id="PTHR12788:SF10">
    <property type="entry name" value="PROTEIN-TYROSINE SULFOTRANSFERASE"/>
    <property type="match status" value="1"/>
</dbReference>
<dbReference type="EMBL" id="BAAAFD010000009">
    <property type="protein sequence ID" value="GAA0858650.1"/>
    <property type="molecule type" value="Genomic_DNA"/>
</dbReference>
<proteinExistence type="predicted"/>
<dbReference type="Pfam" id="PF13469">
    <property type="entry name" value="Sulfotransfer_3"/>
    <property type="match status" value="1"/>
</dbReference>
<dbReference type="InterPro" id="IPR026634">
    <property type="entry name" value="TPST-like"/>
</dbReference>
<evidence type="ECO:0000256" key="1">
    <source>
        <dbReference type="ARBA" id="ARBA00022679"/>
    </source>
</evidence>